<dbReference type="PANTHER" id="PTHR30287">
    <property type="entry name" value="MEMBRANE COMPONENT OF PREDICTED ABC SUPERFAMILY METABOLITE UPTAKE TRANSPORTER"/>
    <property type="match status" value="1"/>
</dbReference>
<feature type="transmembrane region" description="Helical" evidence="7">
    <location>
        <begin position="747"/>
        <end position="767"/>
    </location>
</feature>
<feature type="transmembrane region" description="Helical" evidence="7">
    <location>
        <begin position="455"/>
        <end position="478"/>
    </location>
</feature>
<evidence type="ECO:0000256" key="3">
    <source>
        <dbReference type="ARBA" id="ARBA00022692"/>
    </source>
</evidence>
<feature type="transmembrane region" description="Helical" evidence="7">
    <location>
        <begin position="431"/>
        <end position="449"/>
    </location>
</feature>
<feature type="domain" description="MacB-like periplasmic core" evidence="9">
    <location>
        <begin position="508"/>
        <end position="714"/>
    </location>
</feature>
<evidence type="ECO:0000256" key="7">
    <source>
        <dbReference type="SAM" id="Phobius"/>
    </source>
</evidence>
<feature type="transmembrane region" description="Helical" evidence="7">
    <location>
        <begin position="510"/>
        <end position="529"/>
    </location>
</feature>
<dbReference type="InterPro" id="IPR025857">
    <property type="entry name" value="MacB_PCD"/>
</dbReference>
<dbReference type="Proteomes" id="UP001628193">
    <property type="component" value="Unassembled WGS sequence"/>
</dbReference>
<evidence type="ECO:0000259" key="8">
    <source>
        <dbReference type="Pfam" id="PF02687"/>
    </source>
</evidence>
<evidence type="ECO:0000256" key="4">
    <source>
        <dbReference type="ARBA" id="ARBA00022989"/>
    </source>
</evidence>
<comment type="subcellular location">
    <subcellularLocation>
        <location evidence="1">Cell membrane</location>
        <topology evidence="1">Multi-pass membrane protein</topology>
    </subcellularLocation>
</comment>
<feature type="transmembrane region" description="Helical" evidence="7">
    <location>
        <begin position="336"/>
        <end position="362"/>
    </location>
</feature>
<feature type="transmembrane region" description="Helical" evidence="7">
    <location>
        <begin position="834"/>
        <end position="856"/>
    </location>
</feature>
<evidence type="ECO:0000256" key="5">
    <source>
        <dbReference type="ARBA" id="ARBA00023136"/>
    </source>
</evidence>
<evidence type="ECO:0000259" key="9">
    <source>
        <dbReference type="Pfam" id="PF12704"/>
    </source>
</evidence>
<keyword evidence="2" id="KW-1003">Cell membrane</keyword>
<organism evidence="10 11">
    <name type="scientific">Candidatus Magnetaquiglobus chichijimensis</name>
    <dbReference type="NCBI Taxonomy" id="3141448"/>
    <lineage>
        <taxon>Bacteria</taxon>
        <taxon>Pseudomonadati</taxon>
        <taxon>Pseudomonadota</taxon>
        <taxon>Magnetococcia</taxon>
        <taxon>Magnetococcales</taxon>
        <taxon>Candidatus Magnetaquicoccaceae</taxon>
        <taxon>Candidatus Magnetaquiglobus</taxon>
    </lineage>
</organism>
<evidence type="ECO:0000313" key="10">
    <source>
        <dbReference type="EMBL" id="GAB0056844.1"/>
    </source>
</evidence>
<evidence type="ECO:0008006" key="12">
    <source>
        <dbReference type="Google" id="ProtNLM"/>
    </source>
</evidence>
<dbReference type="RefSeq" id="WP_420904564.1">
    <property type="nucleotide sequence ID" value="NZ_BAAFGK010000004.1"/>
</dbReference>
<proteinExistence type="predicted"/>
<evidence type="ECO:0000256" key="2">
    <source>
        <dbReference type="ARBA" id="ARBA00022475"/>
    </source>
</evidence>
<dbReference type="InterPro" id="IPR038766">
    <property type="entry name" value="Membrane_comp_ABC_pdt"/>
</dbReference>
<keyword evidence="4 7" id="KW-1133">Transmembrane helix</keyword>
<reference evidence="10 11" key="1">
    <citation type="submission" date="2024-05" db="EMBL/GenBank/DDBJ databases">
        <authorList>
            <consortium name="Candidatus Magnetaquicoccaceae bacterium FCR-1 genome sequencing consortium"/>
            <person name="Shimoshige H."/>
            <person name="Shimamura S."/>
            <person name="Taoka A."/>
            <person name="Kobayashi H."/>
            <person name="Maekawa T."/>
        </authorList>
    </citation>
    <scope>NUCLEOTIDE SEQUENCE [LARGE SCALE GENOMIC DNA]</scope>
    <source>
        <strain evidence="10 11">FCR-1</strain>
    </source>
</reference>
<keyword evidence="5 7" id="KW-0472">Membrane</keyword>
<feature type="domain" description="ABC3 transporter permease C-terminal" evidence="8">
    <location>
        <begin position="286"/>
        <end position="409"/>
    </location>
</feature>
<dbReference type="PANTHER" id="PTHR30287:SF2">
    <property type="entry name" value="BLL1001 PROTEIN"/>
    <property type="match status" value="1"/>
</dbReference>
<feature type="domain" description="ABC3 transporter permease C-terminal" evidence="8">
    <location>
        <begin position="750"/>
        <end position="867"/>
    </location>
</feature>
<gene>
    <name evidence="10" type="ORF">SIID45300_01159</name>
</gene>
<accession>A0ABQ0C7I1</accession>
<keyword evidence="11" id="KW-1185">Reference proteome</keyword>
<name>A0ABQ0C7I1_9PROT</name>
<protein>
    <recommendedName>
        <fullName evidence="12">ABC transporter permease</fullName>
    </recommendedName>
</protein>
<evidence type="ECO:0000256" key="1">
    <source>
        <dbReference type="ARBA" id="ARBA00004651"/>
    </source>
</evidence>
<feature type="transmembrane region" description="Helical" evidence="7">
    <location>
        <begin position="286"/>
        <end position="308"/>
    </location>
</feature>
<feature type="transmembrane region" description="Helical" evidence="7">
    <location>
        <begin position="788"/>
        <end position="814"/>
    </location>
</feature>
<comment type="caution">
    <text evidence="10">The sequence shown here is derived from an EMBL/GenBank/DDBJ whole genome shotgun (WGS) entry which is preliminary data.</text>
</comment>
<sequence>MNRLVWLAGWRALFAQPGLTLLAMLGVALGVATTTAVDLANQGVIRAMRLSVEAATGQATHRLTAPPPGIDEKDYAAWRLRPNAPPAAPIVEGTVFSLVPEGERPASAPLSGSTAPAPLSGSTGATSPEKSPPRIPLTLLGIDPLSEGALRPGLRIPTRGDLLATLLTRPGSALLLEETARKLGVSPGGTLRILANGRETDLFIPGLITSPDPLVRQALAATLLTDIATAQELLGMRGWLSRIDARLPENTPPPVALPAGVNLAPANERIEILENLTRSFRANLSALSLLALLVGTFIIHNAMAFSVVRQRRMIGLKRALGVTRGEILRQTLLDGLLIGLPGTLLGLLLGVALGDTLLQLVARTIDDLYYRMRVVELVIEPLSLFKGLILGVGATLIASWLPAREAATTAVIDSLSRSRLEQQRGTRAPRLALFGLLLILAGWGTTLWPTSRLEAGMLAMGLITVGCALLAPWFTIALMARLRPLLTRGAGLHGALACGGVIRGASRTGMAVAALTVATAMVSGMGILIDGFRGTLSNWLEATTVSDLYVSAAGTLSNSDSIPLEPDLIRALSSVPGVASVGLGRRVNLETPGGMIRLHILEIDFKRFSGLQLHQADHATLWPRFQNDQVVLVTESLAFKQNLKVGDRITLPTRRGPHPFTIGAIHRDFRSDAGMITLSRHTWRAHWPDEAMSVLGIHLVNQAEADTVIEALRRAAGPERSLHIQSNLQLRQNSLEIFDRTFAITRALRLLALLTAFFGVLTALSAIGHERMRELAALRAIGLRVGEIRGSVLLQTALLGLAAGLLAVPLGWMQGWMLLHVINQRAFGWTLENHAGWVLLLQPLWLALPTALLAGLPAARRMAATPPIEALREVE</sequence>
<keyword evidence="3 7" id="KW-0812">Transmembrane</keyword>
<reference evidence="10 11" key="2">
    <citation type="submission" date="2024-09" db="EMBL/GenBank/DDBJ databases">
        <title>Draft genome sequence of Candidatus Magnetaquicoccaceae bacterium FCR-1.</title>
        <authorList>
            <person name="Shimoshige H."/>
            <person name="Shimamura S."/>
            <person name="Taoka A."/>
            <person name="Kobayashi H."/>
            <person name="Maekawa T."/>
        </authorList>
    </citation>
    <scope>NUCLEOTIDE SEQUENCE [LARGE SCALE GENOMIC DNA]</scope>
    <source>
        <strain evidence="10 11">FCR-1</strain>
    </source>
</reference>
<evidence type="ECO:0000313" key="11">
    <source>
        <dbReference type="Proteomes" id="UP001628193"/>
    </source>
</evidence>
<feature type="transmembrane region" description="Helical" evidence="7">
    <location>
        <begin position="382"/>
        <end position="401"/>
    </location>
</feature>
<dbReference type="Pfam" id="PF12704">
    <property type="entry name" value="MacB_PCD"/>
    <property type="match status" value="1"/>
</dbReference>
<dbReference type="InterPro" id="IPR003838">
    <property type="entry name" value="ABC3_permease_C"/>
</dbReference>
<feature type="compositionally biased region" description="Polar residues" evidence="6">
    <location>
        <begin position="110"/>
        <end position="129"/>
    </location>
</feature>
<evidence type="ECO:0000256" key="6">
    <source>
        <dbReference type="SAM" id="MobiDB-lite"/>
    </source>
</evidence>
<dbReference type="EMBL" id="BAAFGK010000004">
    <property type="protein sequence ID" value="GAB0056844.1"/>
    <property type="molecule type" value="Genomic_DNA"/>
</dbReference>
<dbReference type="Pfam" id="PF02687">
    <property type="entry name" value="FtsX"/>
    <property type="match status" value="2"/>
</dbReference>
<feature type="region of interest" description="Disordered" evidence="6">
    <location>
        <begin position="102"/>
        <end position="134"/>
    </location>
</feature>